<protein>
    <submittedName>
        <fullName evidence="7">Putative RDD family membrane protein YckC</fullName>
    </submittedName>
</protein>
<dbReference type="Proteomes" id="UP000224130">
    <property type="component" value="Unassembled WGS sequence"/>
</dbReference>
<evidence type="ECO:0000256" key="4">
    <source>
        <dbReference type="ARBA" id="ARBA00023136"/>
    </source>
</evidence>
<proteinExistence type="predicted"/>
<evidence type="ECO:0000256" key="2">
    <source>
        <dbReference type="ARBA" id="ARBA00022692"/>
    </source>
</evidence>
<dbReference type="Pfam" id="PF06271">
    <property type="entry name" value="RDD"/>
    <property type="match status" value="1"/>
</dbReference>
<keyword evidence="8" id="KW-1185">Reference proteome</keyword>
<gene>
    <name evidence="7" type="ORF">ATJ88_2756</name>
</gene>
<reference evidence="7 8" key="1">
    <citation type="submission" date="2017-10" db="EMBL/GenBank/DDBJ databases">
        <title>Sequencing the genomes of 1000 actinobacteria strains.</title>
        <authorList>
            <person name="Klenk H.-P."/>
        </authorList>
    </citation>
    <scope>NUCLEOTIDE SEQUENCE [LARGE SCALE GENOMIC DNA]</scope>
    <source>
        <strain evidence="7 8">DSM 21863</strain>
    </source>
</reference>
<feature type="domain" description="RDD" evidence="6">
    <location>
        <begin position="18"/>
        <end position="150"/>
    </location>
</feature>
<evidence type="ECO:0000256" key="5">
    <source>
        <dbReference type="SAM" id="Phobius"/>
    </source>
</evidence>
<feature type="transmembrane region" description="Helical" evidence="5">
    <location>
        <begin position="116"/>
        <end position="136"/>
    </location>
</feature>
<comment type="caution">
    <text evidence="7">The sequence shown here is derived from an EMBL/GenBank/DDBJ whole genome shotgun (WGS) entry which is preliminary data.</text>
</comment>
<evidence type="ECO:0000256" key="3">
    <source>
        <dbReference type="ARBA" id="ARBA00022989"/>
    </source>
</evidence>
<name>A0A2A9F0T6_9MICO</name>
<keyword evidence="4 5" id="KW-0472">Membrane</keyword>
<dbReference type="EMBL" id="PDJJ01000001">
    <property type="protein sequence ID" value="PFG44039.1"/>
    <property type="molecule type" value="Genomic_DNA"/>
</dbReference>
<evidence type="ECO:0000256" key="1">
    <source>
        <dbReference type="ARBA" id="ARBA00004141"/>
    </source>
</evidence>
<organism evidence="7 8">
    <name type="scientific">Isoptericola jiangsuensis</name>
    <dbReference type="NCBI Taxonomy" id="548579"/>
    <lineage>
        <taxon>Bacteria</taxon>
        <taxon>Bacillati</taxon>
        <taxon>Actinomycetota</taxon>
        <taxon>Actinomycetes</taxon>
        <taxon>Micrococcales</taxon>
        <taxon>Promicromonosporaceae</taxon>
        <taxon>Isoptericola</taxon>
    </lineage>
</organism>
<dbReference type="PANTHER" id="PTHR38480:SF1">
    <property type="entry name" value="SLR0254 PROTEIN"/>
    <property type="match status" value="1"/>
</dbReference>
<evidence type="ECO:0000313" key="8">
    <source>
        <dbReference type="Proteomes" id="UP000224130"/>
    </source>
</evidence>
<comment type="subcellular location">
    <subcellularLocation>
        <location evidence="1">Membrane</location>
        <topology evidence="1">Multi-pass membrane protein</topology>
    </subcellularLocation>
</comment>
<feature type="transmembrane region" description="Helical" evidence="5">
    <location>
        <begin position="24"/>
        <end position="45"/>
    </location>
</feature>
<dbReference type="InterPro" id="IPR010432">
    <property type="entry name" value="RDD"/>
</dbReference>
<dbReference type="RefSeq" id="WP_098464308.1">
    <property type="nucleotide sequence ID" value="NZ_PDJJ01000001.1"/>
</dbReference>
<keyword evidence="2 5" id="KW-0812">Transmembrane</keyword>
<feature type="transmembrane region" description="Helical" evidence="5">
    <location>
        <begin position="65"/>
        <end position="85"/>
    </location>
</feature>
<evidence type="ECO:0000259" key="6">
    <source>
        <dbReference type="Pfam" id="PF06271"/>
    </source>
</evidence>
<dbReference type="AlphaFoldDB" id="A0A2A9F0T6"/>
<keyword evidence="3 5" id="KW-1133">Transmembrane helix</keyword>
<dbReference type="PANTHER" id="PTHR38480">
    <property type="entry name" value="SLR0254 PROTEIN"/>
    <property type="match status" value="1"/>
</dbReference>
<evidence type="ECO:0000313" key="7">
    <source>
        <dbReference type="EMBL" id="PFG44039.1"/>
    </source>
</evidence>
<accession>A0A2A9F0T6</accession>
<sequence>MDQGIVIGEGVVLETRPASFASRAVGALLDVVVTLVLAFGALYLVTGTAVAGSELVLDPQWGQTLTVVLVVTLLVVWPVTFETLSRGRSPGKLAMGLRVVRDDGGPVRFRHAFVRALVGVFELWLTFGSVAVVASLSNARGKRLGDVLAGTYAVRVRSSRGWTTPLVLAPGLGAWVEGADIRRLPDGLALEVRQVLDRAPRLSPESRRQLTDALAGQVEPYVAPGPPPGTPAELFLHAVLHERRRRELERGEVERDRAAAQAAVLHRLPYGVPDPRG</sequence>
<dbReference type="OrthoDB" id="9787732at2"/>
<dbReference type="GO" id="GO:0016020">
    <property type="term" value="C:membrane"/>
    <property type="evidence" value="ECO:0007669"/>
    <property type="project" value="UniProtKB-SubCell"/>
</dbReference>